<dbReference type="Gene3D" id="3.40.50.10090">
    <property type="match status" value="2"/>
</dbReference>
<dbReference type="SUPFAM" id="SSF69618">
    <property type="entry name" value="HemD-like"/>
    <property type="match status" value="1"/>
</dbReference>
<keyword evidence="3" id="KW-1185">Reference proteome</keyword>
<protein>
    <submittedName>
        <fullName evidence="2">Uroporphyrinogen-III synthase</fullName>
        <ecNumber evidence="2">4.2.1.75</ecNumber>
    </submittedName>
</protein>
<dbReference type="PANTHER" id="PTHR12390">
    <property type="entry name" value="UROPORPHYRINOGEN III SYNTHASE"/>
    <property type="match status" value="1"/>
</dbReference>
<dbReference type="AlphaFoldDB" id="A0A9W8LU15"/>
<dbReference type="GO" id="GO:0005829">
    <property type="term" value="C:cytosol"/>
    <property type="evidence" value="ECO:0007669"/>
    <property type="project" value="TreeGrafter"/>
</dbReference>
<keyword evidence="2" id="KW-0456">Lyase</keyword>
<accession>A0A9W8LU15</accession>
<dbReference type="InterPro" id="IPR003754">
    <property type="entry name" value="4pyrrol_synth_uPrphyn_synth"/>
</dbReference>
<evidence type="ECO:0000313" key="2">
    <source>
        <dbReference type="EMBL" id="KAJ2805666.1"/>
    </source>
</evidence>
<dbReference type="OrthoDB" id="5595751at2759"/>
<dbReference type="EMBL" id="JANBUO010000268">
    <property type="protein sequence ID" value="KAJ2805666.1"/>
    <property type="molecule type" value="Genomic_DNA"/>
</dbReference>
<dbReference type="InterPro" id="IPR039793">
    <property type="entry name" value="UROS/Hem4"/>
</dbReference>
<dbReference type="CDD" id="cd06578">
    <property type="entry name" value="HemD"/>
    <property type="match status" value="1"/>
</dbReference>
<sequence length="266" mass="29441">MILTSQNAVHALNEVVNRWINEKTNSHGKVLKTDEIKVYRQARWKKLLDLPVFVVGQATGSACLSLLFEGRSRNSCDIRGEKTGKASALLPELLGFCNACNVLDNEQPRLLFFCGDQRRDTLPTGIAESHKAELVEVTSYTTVPRDQQKVKHELLDAIDRITFKMNKIGCLSDSLYSTHGTSVITIWVVLFSPSGARVVVPILDEISKQGDFVQALPHTSYKEVFRIAAIGNTTASELVKLGIDEQSIAKANEPNERGICNALTCR</sequence>
<evidence type="ECO:0000259" key="1">
    <source>
        <dbReference type="Pfam" id="PF02602"/>
    </source>
</evidence>
<dbReference type="EC" id="4.2.1.75" evidence="2"/>
<evidence type="ECO:0000313" key="3">
    <source>
        <dbReference type="Proteomes" id="UP001140094"/>
    </source>
</evidence>
<feature type="domain" description="Tetrapyrrole biosynthesis uroporphyrinogen III synthase" evidence="1">
    <location>
        <begin position="2"/>
        <end position="251"/>
    </location>
</feature>
<organism evidence="2 3">
    <name type="scientific">Coemansia guatemalensis</name>
    <dbReference type="NCBI Taxonomy" id="2761395"/>
    <lineage>
        <taxon>Eukaryota</taxon>
        <taxon>Fungi</taxon>
        <taxon>Fungi incertae sedis</taxon>
        <taxon>Zoopagomycota</taxon>
        <taxon>Kickxellomycotina</taxon>
        <taxon>Kickxellomycetes</taxon>
        <taxon>Kickxellales</taxon>
        <taxon>Kickxellaceae</taxon>
        <taxon>Coemansia</taxon>
    </lineage>
</organism>
<dbReference type="Pfam" id="PF02602">
    <property type="entry name" value="HEM4"/>
    <property type="match status" value="1"/>
</dbReference>
<gene>
    <name evidence="2" type="primary">HEM4_1</name>
    <name evidence="2" type="ORF">H4R20_001995</name>
</gene>
<dbReference type="Proteomes" id="UP001140094">
    <property type="component" value="Unassembled WGS sequence"/>
</dbReference>
<dbReference type="GO" id="GO:0004852">
    <property type="term" value="F:uroporphyrinogen-III synthase activity"/>
    <property type="evidence" value="ECO:0007669"/>
    <property type="project" value="UniProtKB-EC"/>
</dbReference>
<proteinExistence type="predicted"/>
<comment type="caution">
    <text evidence="2">The sequence shown here is derived from an EMBL/GenBank/DDBJ whole genome shotgun (WGS) entry which is preliminary data.</text>
</comment>
<dbReference type="GO" id="GO:0006780">
    <property type="term" value="P:uroporphyrinogen III biosynthetic process"/>
    <property type="evidence" value="ECO:0007669"/>
    <property type="project" value="InterPro"/>
</dbReference>
<name>A0A9W8LU15_9FUNG</name>
<reference evidence="2" key="1">
    <citation type="submission" date="2022-07" db="EMBL/GenBank/DDBJ databases">
        <title>Phylogenomic reconstructions and comparative analyses of Kickxellomycotina fungi.</title>
        <authorList>
            <person name="Reynolds N.K."/>
            <person name="Stajich J.E."/>
            <person name="Barry K."/>
            <person name="Grigoriev I.V."/>
            <person name="Crous P."/>
            <person name="Smith M.E."/>
        </authorList>
    </citation>
    <scope>NUCLEOTIDE SEQUENCE</scope>
    <source>
        <strain evidence="2">NRRL 1565</strain>
    </source>
</reference>
<dbReference type="PANTHER" id="PTHR12390:SF0">
    <property type="entry name" value="UROPORPHYRINOGEN-III SYNTHASE"/>
    <property type="match status" value="1"/>
</dbReference>
<dbReference type="InterPro" id="IPR036108">
    <property type="entry name" value="4pyrrol_syn_uPrphyn_synt_sf"/>
</dbReference>